<accession>A0A895YEH9</accession>
<feature type="domain" description="VapC45 PIN like" evidence="2">
    <location>
        <begin position="14"/>
        <end position="98"/>
    </location>
</feature>
<dbReference type="KEGG" id="nhy:JQS43_20105"/>
<evidence type="ECO:0000313" key="4">
    <source>
        <dbReference type="Proteomes" id="UP000662857"/>
    </source>
</evidence>
<feature type="region of interest" description="Disordered" evidence="1">
    <location>
        <begin position="141"/>
        <end position="176"/>
    </location>
</feature>
<dbReference type="InterPro" id="IPR041375">
    <property type="entry name" value="VapC45_PIN-like"/>
</dbReference>
<evidence type="ECO:0000256" key="1">
    <source>
        <dbReference type="SAM" id="MobiDB-lite"/>
    </source>
</evidence>
<dbReference type="Proteomes" id="UP000662857">
    <property type="component" value="Chromosome"/>
</dbReference>
<dbReference type="EMBL" id="CP070499">
    <property type="protein sequence ID" value="QSB13833.1"/>
    <property type="molecule type" value="Genomic_DNA"/>
</dbReference>
<organism evidence="3 4">
    <name type="scientific">Natronosporangium hydrolyticum</name>
    <dbReference type="NCBI Taxonomy" id="2811111"/>
    <lineage>
        <taxon>Bacteria</taxon>
        <taxon>Bacillati</taxon>
        <taxon>Actinomycetota</taxon>
        <taxon>Actinomycetes</taxon>
        <taxon>Micromonosporales</taxon>
        <taxon>Micromonosporaceae</taxon>
        <taxon>Natronosporangium</taxon>
    </lineage>
</organism>
<protein>
    <recommendedName>
        <fullName evidence="2">VapC45 PIN like domain-containing protein</fullName>
    </recommendedName>
</protein>
<evidence type="ECO:0000313" key="3">
    <source>
        <dbReference type="EMBL" id="QSB13833.1"/>
    </source>
</evidence>
<dbReference type="Pfam" id="PF18478">
    <property type="entry name" value="PIN_10"/>
    <property type="match status" value="1"/>
</dbReference>
<dbReference type="RefSeq" id="WP_239675944.1">
    <property type="nucleotide sequence ID" value="NZ_CP070499.1"/>
</dbReference>
<evidence type="ECO:0000259" key="2">
    <source>
        <dbReference type="Pfam" id="PF18478"/>
    </source>
</evidence>
<gene>
    <name evidence="3" type="ORF">JQS43_20105</name>
</gene>
<sequence length="176" mass="20164">MSEPPPASSWAEPPEFYLDENLAGRTVRRFITELGYRVHTGASVFSKAVLDKSLSDNDWLPIAGRKGWVVICRDQHILLRDGELKAYLDAKVHLFLLPGDIARAQIIELLQVNLREMCTLAAARIPNVYWLTRHGIETYEDKSSRRRRSNTRKNPVPRQRERVSPSQRSARSRKSG</sequence>
<name>A0A895YEH9_9ACTN</name>
<keyword evidence="4" id="KW-1185">Reference proteome</keyword>
<reference evidence="3" key="1">
    <citation type="submission" date="2021-02" db="EMBL/GenBank/DDBJ databases">
        <title>Natrosporangium hydrolyticum gen. nov., sp. nov, a haloalkaliphilic actinobacterium from a soda solonchak soil.</title>
        <authorList>
            <person name="Sorokin D.Y."/>
            <person name="Khijniak T.V."/>
            <person name="Zakharycheva A.P."/>
            <person name="Boueva O.V."/>
            <person name="Ariskina E.V."/>
            <person name="Hahnke R.L."/>
            <person name="Bunk B."/>
            <person name="Sproer C."/>
            <person name="Schumann P."/>
            <person name="Evtushenko L.I."/>
            <person name="Kublanov I.V."/>
        </authorList>
    </citation>
    <scope>NUCLEOTIDE SEQUENCE</scope>
    <source>
        <strain evidence="3">DSM 106523</strain>
    </source>
</reference>
<dbReference type="AlphaFoldDB" id="A0A895YEH9"/>
<proteinExistence type="predicted"/>